<sequence length="61" mass="6751">MIIRAADGDQMLRPRPCRKLVGVADGNAAILLPIPGIIDRPGDWTQGSTWPFVPQRHEWGC</sequence>
<accession>E1P675</accession>
<dbReference type="HOGENOM" id="CLU_2915942_0_0_7"/>
<organism evidence="1 2">
    <name type="scientific">Citrifermentans bemidjiense (strain ATCC BAA-1014 / DSM 16622 / JCM 12645 / Bem)</name>
    <name type="common">Geobacter bemidjiensis</name>
    <dbReference type="NCBI Taxonomy" id="404380"/>
    <lineage>
        <taxon>Bacteria</taxon>
        <taxon>Pseudomonadati</taxon>
        <taxon>Thermodesulfobacteriota</taxon>
        <taxon>Desulfuromonadia</taxon>
        <taxon>Geobacterales</taxon>
        <taxon>Geobacteraceae</taxon>
        <taxon>Citrifermentans</taxon>
    </lineage>
</organism>
<dbReference type="AlphaFoldDB" id="E1P675"/>
<dbReference type="EMBL" id="CP001124">
    <property type="protein sequence ID" value="ADO00770.1"/>
    <property type="molecule type" value="Genomic_DNA"/>
</dbReference>
<gene>
    <name evidence="1" type="ordered locus">Gbem_4072</name>
</gene>
<protein>
    <submittedName>
        <fullName evidence="1">Uncharacterized protein</fullName>
    </submittedName>
</protein>
<keyword evidence="2" id="KW-1185">Reference proteome</keyword>
<name>E1P675_CITBB</name>
<dbReference type="STRING" id="404380.Gbem_4072"/>
<reference evidence="1 2" key="2">
    <citation type="journal article" date="2010" name="BMC Genomics">
        <title>The genome of Geobacter bemidjiensis, exemplar for the subsurface clade of Geobacter species that predominate in Fe(III)-reducing subsurface environments.</title>
        <authorList>
            <person name="Aklujkar M."/>
            <person name="Young N.D."/>
            <person name="Holmes D."/>
            <person name="Chavan M."/>
            <person name="Risso C."/>
            <person name="Kiss H.E."/>
            <person name="Han C.S."/>
            <person name="Land M.L."/>
            <person name="Lovley D.R."/>
        </authorList>
    </citation>
    <scope>NUCLEOTIDE SEQUENCE [LARGE SCALE GENOMIC DNA]</scope>
    <source>
        <strain evidence="2">ATCC BAA-1014 / DSM 16622 / JCM 12645 / Bem</strain>
    </source>
</reference>
<evidence type="ECO:0000313" key="2">
    <source>
        <dbReference type="Proteomes" id="UP000008825"/>
    </source>
</evidence>
<proteinExistence type="predicted"/>
<dbReference type="Proteomes" id="UP000008825">
    <property type="component" value="Chromosome"/>
</dbReference>
<reference evidence="1 2" key="1">
    <citation type="submission" date="2008-07" db="EMBL/GenBank/DDBJ databases">
        <title>Complete sequence of Geobacter bemidjiensis BEM.</title>
        <authorList>
            <consortium name="US DOE Joint Genome Institute"/>
            <person name="Lucas S."/>
            <person name="Copeland A."/>
            <person name="Lapidus A."/>
            <person name="Glavina del Rio T."/>
            <person name="Dalin E."/>
            <person name="Tice H."/>
            <person name="Bruce D."/>
            <person name="Goodwin L."/>
            <person name="Pitluck S."/>
            <person name="Kiss H."/>
            <person name="Brettin T."/>
            <person name="Detter J.C."/>
            <person name="Han C."/>
            <person name="Kuske C.R."/>
            <person name="Schmutz J."/>
            <person name="Larimer F."/>
            <person name="Land M."/>
            <person name="Hauser L."/>
            <person name="Kyrpides N."/>
            <person name="Lykidis A."/>
            <person name="Lovley D."/>
            <person name="Richardson P."/>
        </authorList>
    </citation>
    <scope>NUCLEOTIDE SEQUENCE [LARGE SCALE GENOMIC DNA]</scope>
    <source>
        <strain evidence="2">ATCC BAA-1014 / DSM 16622 / JCM 12645 / Bem</strain>
    </source>
</reference>
<dbReference type="KEGG" id="gbm:Gbem_4072"/>
<evidence type="ECO:0000313" key="1">
    <source>
        <dbReference type="EMBL" id="ADO00770.1"/>
    </source>
</evidence>